<dbReference type="EMBL" id="JASCZI010120984">
    <property type="protein sequence ID" value="MED6158575.1"/>
    <property type="molecule type" value="Genomic_DNA"/>
</dbReference>
<accession>A0ABU6UD68</accession>
<keyword evidence="9" id="KW-1185">Reference proteome</keyword>
<proteinExistence type="inferred from homology"/>
<dbReference type="InterPro" id="IPR001969">
    <property type="entry name" value="Aspartic_peptidase_AS"/>
</dbReference>
<dbReference type="InterPro" id="IPR001461">
    <property type="entry name" value="Aspartic_peptidase_A1"/>
</dbReference>
<comment type="caution">
    <text evidence="8">The sequence shown here is derived from an EMBL/GenBank/DDBJ whole genome shotgun (WGS) entry which is preliminary data.</text>
</comment>
<organism evidence="8 9">
    <name type="scientific">Stylosanthes scabra</name>
    <dbReference type="NCBI Taxonomy" id="79078"/>
    <lineage>
        <taxon>Eukaryota</taxon>
        <taxon>Viridiplantae</taxon>
        <taxon>Streptophyta</taxon>
        <taxon>Embryophyta</taxon>
        <taxon>Tracheophyta</taxon>
        <taxon>Spermatophyta</taxon>
        <taxon>Magnoliopsida</taxon>
        <taxon>eudicotyledons</taxon>
        <taxon>Gunneridae</taxon>
        <taxon>Pentapetalae</taxon>
        <taxon>rosids</taxon>
        <taxon>fabids</taxon>
        <taxon>Fabales</taxon>
        <taxon>Fabaceae</taxon>
        <taxon>Papilionoideae</taxon>
        <taxon>50 kb inversion clade</taxon>
        <taxon>dalbergioids sensu lato</taxon>
        <taxon>Dalbergieae</taxon>
        <taxon>Pterocarpus clade</taxon>
        <taxon>Stylosanthes</taxon>
    </lineage>
</organism>
<keyword evidence="2" id="KW-0645">Protease</keyword>
<evidence type="ECO:0000313" key="9">
    <source>
        <dbReference type="Proteomes" id="UP001341840"/>
    </source>
</evidence>
<dbReference type="InterPro" id="IPR033121">
    <property type="entry name" value="PEPTIDASE_A1"/>
</dbReference>
<dbReference type="InterPro" id="IPR021109">
    <property type="entry name" value="Peptidase_aspartic_dom_sf"/>
</dbReference>
<evidence type="ECO:0000256" key="6">
    <source>
        <dbReference type="SAM" id="SignalP"/>
    </source>
</evidence>
<evidence type="ECO:0000256" key="2">
    <source>
        <dbReference type="ARBA" id="ARBA00022670"/>
    </source>
</evidence>
<dbReference type="PROSITE" id="PS00141">
    <property type="entry name" value="ASP_PROTEASE"/>
    <property type="match status" value="1"/>
</dbReference>
<keyword evidence="4" id="KW-0378">Hydrolase</keyword>
<dbReference type="PROSITE" id="PS51767">
    <property type="entry name" value="PEPTIDASE_A1"/>
    <property type="match status" value="1"/>
</dbReference>
<gene>
    <name evidence="8" type="primary">PCS1_5</name>
    <name evidence="8" type="ORF">PIB30_033897</name>
</gene>
<dbReference type="Pfam" id="PF14543">
    <property type="entry name" value="TAXi_N"/>
    <property type="match status" value="1"/>
</dbReference>
<evidence type="ECO:0000256" key="4">
    <source>
        <dbReference type="ARBA" id="ARBA00022801"/>
    </source>
</evidence>
<dbReference type="InterPro" id="IPR034161">
    <property type="entry name" value="Pepsin-like_plant"/>
</dbReference>
<evidence type="ECO:0000313" key="8">
    <source>
        <dbReference type="EMBL" id="MED6158575.1"/>
    </source>
</evidence>
<feature type="chain" id="PRO_5046473045" evidence="6">
    <location>
        <begin position="27"/>
        <end position="497"/>
    </location>
</feature>
<dbReference type="CDD" id="cd05476">
    <property type="entry name" value="pepsin_A_like_plant"/>
    <property type="match status" value="1"/>
</dbReference>
<sequence>MGSSFLILHMAIILVMIIFLESQTSATSSSHSSSPKSLLVLPLKTQTLPSSSSSSRKIPFKHNVTLTVSLTVGSPPQNVTMVLDTGSELSWLHCNRNQTTHSTFNPKLSSSYTPTPCSSSLCKTRTRDFPIPVSCDSNKLCHATLSYADASSLDGNLAADIFYLGGSPQPGVVFGCMDSSSFSSNADEDSMTTGLMGMNRGSLSFVTQMGLGKFSYCISGDSSPGVLLFGDARLSWLGPLMYTPLVKITTPLPYFDRVAYTVQLEGIRVGSKELQLPKSVFVPDHSGAGQTIVDSGTQFTFLLGSVYSALKEEFIAQTKGVLTVLNDPGFVFQVVMDLCYRVKAGGVGFWGAVPAVTLVFEGAEMRVSGERLLYRVGEVAGGDWVYCFTFGNSDMLGIEAYVIGHHHQQNVWMEFDLVNSRLGFADINCRLANSKSKLLSLHNTLLAGITMSFLSPCAMYNFLVASPSMRWMPCQSGGFFRWPGLDGFIRLLLLALL</sequence>
<dbReference type="PANTHER" id="PTHR47965">
    <property type="entry name" value="ASPARTYL PROTEASE-RELATED"/>
    <property type="match status" value="1"/>
</dbReference>
<keyword evidence="6" id="KW-0732">Signal</keyword>
<evidence type="ECO:0000256" key="5">
    <source>
        <dbReference type="ARBA" id="ARBA00023180"/>
    </source>
</evidence>
<feature type="signal peptide" evidence="6">
    <location>
        <begin position="1"/>
        <end position="26"/>
    </location>
</feature>
<protein>
    <submittedName>
        <fullName evidence="8">Glutathione gamma-glutamylcysteinyltransferase 1</fullName>
    </submittedName>
</protein>
<dbReference type="InterPro" id="IPR032799">
    <property type="entry name" value="TAXi_C"/>
</dbReference>
<dbReference type="Gene3D" id="2.40.70.10">
    <property type="entry name" value="Acid Proteases"/>
    <property type="match status" value="2"/>
</dbReference>
<dbReference type="PANTHER" id="PTHR47965:SF49">
    <property type="entry name" value="EUKARYOTIC ASPARTYL PROTEASE FAMILY PROTEIN"/>
    <property type="match status" value="1"/>
</dbReference>
<dbReference type="InterPro" id="IPR032861">
    <property type="entry name" value="TAXi_N"/>
</dbReference>
<keyword evidence="3" id="KW-0064">Aspartyl protease</keyword>
<evidence type="ECO:0000256" key="3">
    <source>
        <dbReference type="ARBA" id="ARBA00022750"/>
    </source>
</evidence>
<reference evidence="8 9" key="1">
    <citation type="journal article" date="2023" name="Plants (Basel)">
        <title>Bridging the Gap: Combining Genomics and Transcriptomics Approaches to Understand Stylosanthes scabra, an Orphan Legume from the Brazilian Caatinga.</title>
        <authorList>
            <person name="Ferreira-Neto J.R.C."/>
            <person name="da Silva M.D."/>
            <person name="Binneck E."/>
            <person name="de Melo N.F."/>
            <person name="da Silva R.H."/>
            <person name="de Melo A.L.T.M."/>
            <person name="Pandolfi V."/>
            <person name="Bustamante F.O."/>
            <person name="Brasileiro-Vidal A.C."/>
            <person name="Benko-Iseppon A.M."/>
        </authorList>
    </citation>
    <scope>NUCLEOTIDE SEQUENCE [LARGE SCALE GENOMIC DNA]</scope>
    <source>
        <tissue evidence="8">Leaves</tissue>
    </source>
</reference>
<dbReference type="Proteomes" id="UP001341840">
    <property type="component" value="Unassembled WGS sequence"/>
</dbReference>
<keyword evidence="5" id="KW-0325">Glycoprotein</keyword>
<dbReference type="Pfam" id="PF14541">
    <property type="entry name" value="TAXi_C"/>
    <property type="match status" value="1"/>
</dbReference>
<name>A0ABU6UD68_9FABA</name>
<evidence type="ECO:0000259" key="7">
    <source>
        <dbReference type="PROSITE" id="PS51767"/>
    </source>
</evidence>
<feature type="domain" description="Peptidase A1" evidence="7">
    <location>
        <begin position="66"/>
        <end position="425"/>
    </location>
</feature>
<comment type="similarity">
    <text evidence="1">Belongs to the peptidase A1 family.</text>
</comment>
<dbReference type="SUPFAM" id="SSF50630">
    <property type="entry name" value="Acid proteases"/>
    <property type="match status" value="1"/>
</dbReference>
<evidence type="ECO:0000256" key="1">
    <source>
        <dbReference type="ARBA" id="ARBA00007447"/>
    </source>
</evidence>